<comment type="caution">
    <text evidence="2">The sequence shown here is derived from an EMBL/GenBank/DDBJ whole genome shotgun (WGS) entry which is preliminary data.</text>
</comment>
<dbReference type="Pfam" id="PF24626">
    <property type="entry name" value="SH3_Tf2-1"/>
    <property type="match status" value="1"/>
</dbReference>
<feature type="domain" description="Tf2-1-like SH3-like" evidence="1">
    <location>
        <begin position="3"/>
        <end position="50"/>
    </location>
</feature>
<dbReference type="EMBL" id="BSYO01000006">
    <property type="protein sequence ID" value="GMH06893.1"/>
    <property type="molecule type" value="Genomic_DNA"/>
</dbReference>
<keyword evidence="3" id="KW-1185">Reference proteome</keyword>
<evidence type="ECO:0000313" key="3">
    <source>
        <dbReference type="Proteomes" id="UP001279734"/>
    </source>
</evidence>
<evidence type="ECO:0000313" key="2">
    <source>
        <dbReference type="EMBL" id="GMH06893.1"/>
    </source>
</evidence>
<evidence type="ECO:0000259" key="1">
    <source>
        <dbReference type="Pfam" id="PF24626"/>
    </source>
</evidence>
<proteinExistence type="predicted"/>
<dbReference type="Proteomes" id="UP001279734">
    <property type="component" value="Unassembled WGS sequence"/>
</dbReference>
<organism evidence="2 3">
    <name type="scientific">Nepenthes gracilis</name>
    <name type="common">Slender pitcher plant</name>
    <dbReference type="NCBI Taxonomy" id="150966"/>
    <lineage>
        <taxon>Eukaryota</taxon>
        <taxon>Viridiplantae</taxon>
        <taxon>Streptophyta</taxon>
        <taxon>Embryophyta</taxon>
        <taxon>Tracheophyta</taxon>
        <taxon>Spermatophyta</taxon>
        <taxon>Magnoliopsida</taxon>
        <taxon>eudicotyledons</taxon>
        <taxon>Gunneridae</taxon>
        <taxon>Pentapetalae</taxon>
        <taxon>Caryophyllales</taxon>
        <taxon>Nepenthaceae</taxon>
        <taxon>Nepenthes</taxon>
    </lineage>
</organism>
<dbReference type="InterPro" id="IPR056924">
    <property type="entry name" value="SH3_Tf2-1"/>
</dbReference>
<accession>A0AAD3S9G7</accession>
<reference evidence="2" key="1">
    <citation type="submission" date="2023-05" db="EMBL/GenBank/DDBJ databases">
        <title>Nepenthes gracilis genome sequencing.</title>
        <authorList>
            <person name="Fukushima K."/>
        </authorList>
    </citation>
    <scope>NUCLEOTIDE SEQUENCE</scope>
    <source>
        <strain evidence="2">SING2019-196</strain>
    </source>
</reference>
<gene>
    <name evidence="2" type="ORF">Nepgr_008733</name>
</gene>
<name>A0AAD3S9G7_NEPGR</name>
<dbReference type="AlphaFoldDB" id="A0AAD3S9G7"/>
<protein>
    <recommendedName>
        <fullName evidence="1">Tf2-1-like SH3-like domain-containing protein</fullName>
    </recommendedName>
</protein>
<sequence>MALRKHTKLASKDYCAFAIIATVGRVAYTLQLPPESKIYPTFHVSYSKKCISTQKQVQPRLPAIADTDKFIIPHQQEFQSTTITRKNCPITLLLRKWTYFDSKKIRHGMMNPSLTNLLRTTTFIIQSLGRGSTPLGVIVTAKHYNRLHRLPQLSTYNITKRRQATKLTDCDAATTEA</sequence>